<sequence>MPRDQFAIVGRHAGHGLAELRHAGSNLRHLVIAVHPGIARLKHFDFNLIHIRQR</sequence>
<name>A0A1G7H5N1_9RHOB</name>
<dbReference type="EMBL" id="FNAH01000017">
    <property type="protein sequence ID" value="SDE95623.1"/>
    <property type="molecule type" value="Genomic_DNA"/>
</dbReference>
<reference evidence="1 2" key="1">
    <citation type="submission" date="2016-10" db="EMBL/GenBank/DDBJ databases">
        <authorList>
            <person name="de Groot N.N."/>
        </authorList>
    </citation>
    <scope>NUCLEOTIDE SEQUENCE [LARGE SCALE GENOMIC DNA]</scope>
    <source>
        <strain evidence="1 2">DSM 22220</strain>
    </source>
</reference>
<dbReference type="AlphaFoldDB" id="A0A1G7H5N1"/>
<evidence type="ECO:0000313" key="2">
    <source>
        <dbReference type="Proteomes" id="UP000199344"/>
    </source>
</evidence>
<gene>
    <name evidence="1" type="ORF">SAMN05421538_11726</name>
</gene>
<proteinExistence type="predicted"/>
<accession>A0A1G7H5N1</accession>
<organism evidence="1 2">
    <name type="scientific">Paracoccus isoporae</name>
    <dbReference type="NCBI Taxonomy" id="591205"/>
    <lineage>
        <taxon>Bacteria</taxon>
        <taxon>Pseudomonadati</taxon>
        <taxon>Pseudomonadota</taxon>
        <taxon>Alphaproteobacteria</taxon>
        <taxon>Rhodobacterales</taxon>
        <taxon>Paracoccaceae</taxon>
        <taxon>Paracoccus</taxon>
    </lineage>
</organism>
<dbReference type="Proteomes" id="UP000199344">
    <property type="component" value="Unassembled WGS sequence"/>
</dbReference>
<keyword evidence="2" id="KW-1185">Reference proteome</keyword>
<evidence type="ECO:0000313" key="1">
    <source>
        <dbReference type="EMBL" id="SDE95623.1"/>
    </source>
</evidence>
<protein>
    <submittedName>
        <fullName evidence="1">Uncharacterized protein</fullName>
    </submittedName>
</protein>